<sequence>MPPAARIGDRVGHGAPTGTVGPPGAGAPVPTGGPTLGVSSVLIGGLPAAVVGTLCTCPIPPPHLALGPGNVVMPGPPPVRGQVLIGGFPAARMGDRTTCSATILTGAVNVIIGG</sequence>
<evidence type="ECO:0000256" key="1">
    <source>
        <dbReference type="SAM" id="MobiDB-lite"/>
    </source>
</evidence>
<accession>A0ABQ4E8K4</accession>
<dbReference type="RefSeq" id="WP_203869015.1">
    <property type="nucleotide sequence ID" value="NZ_BONW01000028.1"/>
</dbReference>
<dbReference type="InterPro" id="IPR008727">
    <property type="entry name" value="PAAR_motif"/>
</dbReference>
<gene>
    <name evidence="2" type="ORF">Pen02_55520</name>
</gene>
<dbReference type="Pfam" id="PF05488">
    <property type="entry name" value="PAAR_motif"/>
    <property type="match status" value="1"/>
</dbReference>
<feature type="compositionally biased region" description="Low complexity" evidence="1">
    <location>
        <begin position="13"/>
        <end position="32"/>
    </location>
</feature>
<evidence type="ECO:0000313" key="3">
    <source>
        <dbReference type="Proteomes" id="UP000646749"/>
    </source>
</evidence>
<protein>
    <recommendedName>
        <fullName evidence="4">PaaR repeat-containing protein</fullName>
    </recommendedName>
</protein>
<organism evidence="2 3">
    <name type="scientific">Plantactinospora endophytica</name>
    <dbReference type="NCBI Taxonomy" id="673535"/>
    <lineage>
        <taxon>Bacteria</taxon>
        <taxon>Bacillati</taxon>
        <taxon>Actinomycetota</taxon>
        <taxon>Actinomycetes</taxon>
        <taxon>Micromonosporales</taxon>
        <taxon>Micromonosporaceae</taxon>
        <taxon>Plantactinospora</taxon>
    </lineage>
</organism>
<feature type="region of interest" description="Disordered" evidence="1">
    <location>
        <begin position="1"/>
        <end position="32"/>
    </location>
</feature>
<dbReference type="Gene3D" id="2.60.200.60">
    <property type="match status" value="1"/>
</dbReference>
<evidence type="ECO:0008006" key="4">
    <source>
        <dbReference type="Google" id="ProtNLM"/>
    </source>
</evidence>
<dbReference type="EMBL" id="BONW01000028">
    <property type="protein sequence ID" value="GIG90616.1"/>
    <property type="molecule type" value="Genomic_DNA"/>
</dbReference>
<comment type="caution">
    <text evidence="2">The sequence shown here is derived from an EMBL/GenBank/DDBJ whole genome shotgun (WGS) entry which is preliminary data.</text>
</comment>
<dbReference type="Proteomes" id="UP000646749">
    <property type="component" value="Unassembled WGS sequence"/>
</dbReference>
<evidence type="ECO:0000313" key="2">
    <source>
        <dbReference type="EMBL" id="GIG90616.1"/>
    </source>
</evidence>
<proteinExistence type="predicted"/>
<name>A0ABQ4E8K4_9ACTN</name>
<reference evidence="2 3" key="1">
    <citation type="submission" date="2021-01" db="EMBL/GenBank/DDBJ databases">
        <title>Whole genome shotgun sequence of Plantactinospora endophytica NBRC 110450.</title>
        <authorList>
            <person name="Komaki H."/>
            <person name="Tamura T."/>
        </authorList>
    </citation>
    <scope>NUCLEOTIDE SEQUENCE [LARGE SCALE GENOMIC DNA]</scope>
    <source>
        <strain evidence="2 3">NBRC 110450</strain>
    </source>
</reference>
<keyword evidence="3" id="KW-1185">Reference proteome</keyword>